<dbReference type="Pfam" id="PF00580">
    <property type="entry name" value="UvrD-helicase"/>
    <property type="match status" value="1"/>
</dbReference>
<keyword evidence="3 15" id="KW-0547">Nucleotide-binding</keyword>
<gene>
    <name evidence="18" type="ORF">A2982_00945</name>
</gene>
<dbReference type="Gene3D" id="1.10.10.160">
    <property type="match status" value="1"/>
</dbReference>
<evidence type="ECO:0000256" key="15">
    <source>
        <dbReference type="PROSITE-ProRule" id="PRU00560"/>
    </source>
</evidence>
<dbReference type="Proteomes" id="UP000178771">
    <property type="component" value="Unassembled WGS sequence"/>
</dbReference>
<comment type="similarity">
    <text evidence="1">Belongs to the helicase family. UvrD subfamily.</text>
</comment>
<evidence type="ECO:0000256" key="3">
    <source>
        <dbReference type="ARBA" id="ARBA00022741"/>
    </source>
</evidence>
<dbReference type="GO" id="GO:0005524">
    <property type="term" value="F:ATP binding"/>
    <property type="evidence" value="ECO:0007669"/>
    <property type="project" value="UniProtKB-UniRule"/>
</dbReference>
<evidence type="ECO:0000256" key="6">
    <source>
        <dbReference type="ARBA" id="ARBA00022806"/>
    </source>
</evidence>
<dbReference type="Gene3D" id="3.90.320.10">
    <property type="match status" value="1"/>
</dbReference>
<evidence type="ECO:0000313" key="19">
    <source>
        <dbReference type="Proteomes" id="UP000178771"/>
    </source>
</evidence>
<dbReference type="InterPro" id="IPR014017">
    <property type="entry name" value="DNA_helicase_UvrD-like_C"/>
</dbReference>
<dbReference type="EC" id="5.6.2.4" evidence="13"/>
<keyword evidence="7" id="KW-0269">Exonuclease</keyword>
<dbReference type="Gene3D" id="3.40.50.300">
    <property type="entry name" value="P-loop containing nucleotide triphosphate hydrolases"/>
    <property type="match status" value="2"/>
</dbReference>
<evidence type="ECO:0000256" key="1">
    <source>
        <dbReference type="ARBA" id="ARBA00009922"/>
    </source>
</evidence>
<keyword evidence="8 15" id="KW-0067">ATP-binding</keyword>
<dbReference type="Pfam" id="PF12705">
    <property type="entry name" value="PDDEXK_1"/>
    <property type="match status" value="1"/>
</dbReference>
<evidence type="ECO:0000256" key="9">
    <source>
        <dbReference type="ARBA" id="ARBA00023125"/>
    </source>
</evidence>
<dbReference type="GO" id="GO:0004527">
    <property type="term" value="F:exonuclease activity"/>
    <property type="evidence" value="ECO:0007669"/>
    <property type="project" value="UniProtKB-KW"/>
</dbReference>
<evidence type="ECO:0000256" key="2">
    <source>
        <dbReference type="ARBA" id="ARBA00022722"/>
    </source>
</evidence>
<evidence type="ECO:0000256" key="10">
    <source>
        <dbReference type="ARBA" id="ARBA00023204"/>
    </source>
</evidence>
<comment type="catalytic activity">
    <reaction evidence="14">
        <text>ATP + H2O = ADP + phosphate + H(+)</text>
        <dbReference type="Rhea" id="RHEA:13065"/>
        <dbReference type="ChEBI" id="CHEBI:15377"/>
        <dbReference type="ChEBI" id="CHEBI:15378"/>
        <dbReference type="ChEBI" id="CHEBI:30616"/>
        <dbReference type="ChEBI" id="CHEBI:43474"/>
        <dbReference type="ChEBI" id="CHEBI:456216"/>
        <dbReference type="EC" id="5.6.2.4"/>
    </reaction>
</comment>
<dbReference type="SUPFAM" id="SSF52540">
    <property type="entry name" value="P-loop containing nucleoside triphosphate hydrolases"/>
    <property type="match status" value="1"/>
</dbReference>
<dbReference type="GO" id="GO:0003677">
    <property type="term" value="F:DNA binding"/>
    <property type="evidence" value="ECO:0007669"/>
    <property type="project" value="UniProtKB-KW"/>
</dbReference>
<evidence type="ECO:0000256" key="13">
    <source>
        <dbReference type="ARBA" id="ARBA00034808"/>
    </source>
</evidence>
<comment type="caution">
    <text evidence="18">The sequence shown here is derived from an EMBL/GenBank/DDBJ whole genome shotgun (WGS) entry which is preliminary data.</text>
</comment>
<keyword evidence="9" id="KW-0238">DNA-binding</keyword>
<keyword evidence="6 15" id="KW-0347">Helicase</keyword>
<dbReference type="Gene3D" id="1.10.486.10">
    <property type="entry name" value="PCRA, domain 4"/>
    <property type="match status" value="1"/>
</dbReference>
<dbReference type="GO" id="GO:0043138">
    <property type="term" value="F:3'-5' DNA helicase activity"/>
    <property type="evidence" value="ECO:0007669"/>
    <property type="project" value="UniProtKB-EC"/>
</dbReference>
<organism evidence="18 19">
    <name type="scientific">candidate division WWE3 bacterium RIFCSPLOWO2_01_FULL_39_13</name>
    <dbReference type="NCBI Taxonomy" id="1802624"/>
    <lineage>
        <taxon>Bacteria</taxon>
        <taxon>Katanobacteria</taxon>
    </lineage>
</organism>
<dbReference type="InterPro" id="IPR013986">
    <property type="entry name" value="DExx_box_DNA_helicase_dom_sf"/>
</dbReference>
<name>A0A1F4V704_UNCKA</name>
<accession>A0A1F4V704</accession>
<keyword evidence="10" id="KW-0234">DNA repair</keyword>
<dbReference type="EMBL" id="MEVH01000001">
    <property type="protein sequence ID" value="OGC52403.1"/>
    <property type="molecule type" value="Genomic_DNA"/>
</dbReference>
<dbReference type="STRING" id="1802624.A2982_00945"/>
<dbReference type="InterPro" id="IPR038726">
    <property type="entry name" value="PDDEXK_AddAB-type"/>
</dbReference>
<dbReference type="Pfam" id="PF13361">
    <property type="entry name" value="UvrD_C"/>
    <property type="match status" value="1"/>
</dbReference>
<evidence type="ECO:0000259" key="16">
    <source>
        <dbReference type="PROSITE" id="PS51198"/>
    </source>
</evidence>
<dbReference type="GO" id="GO:0005829">
    <property type="term" value="C:cytosol"/>
    <property type="evidence" value="ECO:0007669"/>
    <property type="project" value="TreeGrafter"/>
</dbReference>
<dbReference type="GO" id="GO:0000725">
    <property type="term" value="P:recombinational repair"/>
    <property type="evidence" value="ECO:0007669"/>
    <property type="project" value="TreeGrafter"/>
</dbReference>
<dbReference type="PANTHER" id="PTHR11070:SF48">
    <property type="entry name" value="ATP-DEPENDENT HELICASE_NUCLEASE SUBUNIT A"/>
    <property type="match status" value="1"/>
</dbReference>
<evidence type="ECO:0000256" key="12">
    <source>
        <dbReference type="ARBA" id="ARBA00034617"/>
    </source>
</evidence>
<comment type="catalytic activity">
    <reaction evidence="12">
        <text>Couples ATP hydrolysis with the unwinding of duplex DNA by translocating in the 3'-5' direction.</text>
        <dbReference type="EC" id="5.6.2.4"/>
    </reaction>
</comment>
<dbReference type="InterPro" id="IPR000212">
    <property type="entry name" value="DNA_helicase_UvrD/REP"/>
</dbReference>
<evidence type="ECO:0000256" key="14">
    <source>
        <dbReference type="ARBA" id="ARBA00048988"/>
    </source>
</evidence>
<protein>
    <recommendedName>
        <fullName evidence="13">DNA 3'-5' helicase</fullName>
        <ecNumber evidence="13">5.6.2.4</ecNumber>
    </recommendedName>
</protein>
<keyword evidence="2" id="KW-0540">Nuclease</keyword>
<dbReference type="PANTHER" id="PTHR11070">
    <property type="entry name" value="UVRD / RECB / PCRA DNA HELICASE FAMILY MEMBER"/>
    <property type="match status" value="1"/>
</dbReference>
<evidence type="ECO:0000256" key="8">
    <source>
        <dbReference type="ARBA" id="ARBA00022840"/>
    </source>
</evidence>
<dbReference type="InterPro" id="IPR027417">
    <property type="entry name" value="P-loop_NTPase"/>
</dbReference>
<evidence type="ECO:0000256" key="4">
    <source>
        <dbReference type="ARBA" id="ARBA00022763"/>
    </source>
</evidence>
<dbReference type="CDD" id="cd17932">
    <property type="entry name" value="DEXQc_UvrD"/>
    <property type="match status" value="1"/>
</dbReference>
<evidence type="ECO:0000256" key="11">
    <source>
        <dbReference type="ARBA" id="ARBA00023235"/>
    </source>
</evidence>
<reference evidence="18 19" key="1">
    <citation type="journal article" date="2016" name="Nat. Commun.">
        <title>Thousands of microbial genomes shed light on interconnected biogeochemical processes in an aquifer system.</title>
        <authorList>
            <person name="Anantharaman K."/>
            <person name="Brown C.T."/>
            <person name="Hug L.A."/>
            <person name="Sharon I."/>
            <person name="Castelle C.J."/>
            <person name="Probst A.J."/>
            <person name="Thomas B.C."/>
            <person name="Singh A."/>
            <person name="Wilkins M.J."/>
            <person name="Karaoz U."/>
            <person name="Brodie E.L."/>
            <person name="Williams K.H."/>
            <person name="Hubbard S.S."/>
            <person name="Banfield J.F."/>
        </authorList>
    </citation>
    <scope>NUCLEOTIDE SEQUENCE [LARGE SCALE GENOMIC DNA]</scope>
</reference>
<keyword evidence="11" id="KW-0413">Isomerase</keyword>
<dbReference type="PROSITE" id="PS51198">
    <property type="entry name" value="UVRD_HELICASE_ATP_BIND"/>
    <property type="match status" value="1"/>
</dbReference>
<dbReference type="PROSITE" id="PS51217">
    <property type="entry name" value="UVRD_HELICASE_CTER"/>
    <property type="match status" value="1"/>
</dbReference>
<feature type="binding site" evidence="15">
    <location>
        <begin position="33"/>
        <end position="40"/>
    </location>
    <ligand>
        <name>ATP</name>
        <dbReference type="ChEBI" id="CHEBI:30616"/>
    </ligand>
</feature>
<keyword evidence="5 15" id="KW-0378">Hydrolase</keyword>
<dbReference type="AlphaFoldDB" id="A0A1F4V704"/>
<sequence length="1015" mass="117287">MTGVADFKKLYQKLNTNQKKAVDTIEGPVIVLAGPGTGKTQVLTMRIANILLKTDIPPDAILALTFTESGVKTMQERLISIIGTEAYGVNIYTFHSFCSDIIRANPDEFIISTQTEALSDLERVHLFKKIFDEVKIKEIKPFNAPYYYLSAVISKIRDLKREGISPEEYEKVINNDPAGLEEKDIKKNLELIKIYTQYEKSLKQIGRYDFEDMINLVAEKFEKSPSLLQKYQERFQYLLVDEFQDTNSAQAEILYKLSSFWDPQPNLFVVGDDDQSIFRFQGASIENIIKFNEKYPNAEKITLNNNYRSIQPIISAADKVISNNVVRVATKLKLDKSQTSTINSTTKTAITSALFPSSHVENYFVAKEIKGLIEKGVDPSEIAVIYRNNADSTDIADMLSRMDIKYVLEGGENVLETGIIVRLLHLLRSILDVRTKDEDIDLFTLLNYEFLKIDPLDVLKLSRFASTHKLNLFDAVNNPNFLAQSLSDPDKITDLIKKIIYWNELSANTTFIEFLDSVINESGFLEWILNHHNSYEYLNKLNSFLSEVKRLNYSNKELSLQEFLQYIDLMNQNNIPINEETLDLNIGAVRLLTAHKAKGLEFEYVFLIKFIDKKWSNVISRDLIKIPSSILETIKIANDKDKKLHQTEDDRRLFYVALTRAKKQITITASQNYQNGQSSRWAIISMFAHELPAELMKKKDTSEYQKGASEVLKQLLKPIHKDHLISENEKEFLKEALKNFKLSPSSLNTYLECAYKFKLEFLLKTPRPREKPLILGTGIHKALEEGYKKLKQSLPVDLDFLQNEFSNSVRKEILKDTELEEIIQEGKDILRVYYLTYEDEFRRDASHVLHLERFFGWGWNRPMLDGKIKLSGKIDRIEASDPTENAVKIIDYKTGRPKSRNEITGQTKYSTGDEYRQLVFYKLLIELDNSINLKVNEVEIDFIGNRNTDPKREKFKVSDKDVDKLKEAIRKTSECIESFEFPRTTNYQICDKCRFKYHCWPDGIPSQGDEQLRFI</sequence>
<evidence type="ECO:0000256" key="5">
    <source>
        <dbReference type="ARBA" id="ARBA00022801"/>
    </source>
</evidence>
<feature type="domain" description="UvrD-like helicase C-terminal" evidence="17">
    <location>
        <begin position="311"/>
        <end position="599"/>
    </location>
</feature>
<evidence type="ECO:0000313" key="18">
    <source>
        <dbReference type="EMBL" id="OGC52403.1"/>
    </source>
</evidence>
<dbReference type="GO" id="GO:0033202">
    <property type="term" value="C:DNA helicase complex"/>
    <property type="evidence" value="ECO:0007669"/>
    <property type="project" value="TreeGrafter"/>
</dbReference>
<feature type="domain" description="UvrD-like helicase ATP-binding" evidence="16">
    <location>
        <begin position="12"/>
        <end position="310"/>
    </location>
</feature>
<dbReference type="InterPro" id="IPR014016">
    <property type="entry name" value="UvrD-like_ATP-bd"/>
</dbReference>
<proteinExistence type="inferred from homology"/>
<evidence type="ECO:0000256" key="7">
    <source>
        <dbReference type="ARBA" id="ARBA00022839"/>
    </source>
</evidence>
<dbReference type="InterPro" id="IPR011604">
    <property type="entry name" value="PDDEXK-like_dom_sf"/>
</dbReference>
<evidence type="ECO:0000259" key="17">
    <source>
        <dbReference type="PROSITE" id="PS51217"/>
    </source>
</evidence>
<keyword evidence="4" id="KW-0227">DNA damage</keyword>